<organism evidence="5 6">
    <name type="scientific">Rhodopirellula halodulae</name>
    <dbReference type="NCBI Taxonomy" id="2894198"/>
    <lineage>
        <taxon>Bacteria</taxon>
        <taxon>Pseudomonadati</taxon>
        <taxon>Planctomycetota</taxon>
        <taxon>Planctomycetia</taxon>
        <taxon>Pirellulales</taxon>
        <taxon>Pirellulaceae</taxon>
        <taxon>Rhodopirellula</taxon>
    </lineage>
</organism>
<evidence type="ECO:0000259" key="4">
    <source>
        <dbReference type="PROSITE" id="PS50893"/>
    </source>
</evidence>
<comment type="caution">
    <text evidence="5">The sequence shown here is derived from an EMBL/GenBank/DDBJ whole genome shotgun (WGS) entry which is preliminary data.</text>
</comment>
<accession>A0ABS8NC80</accession>
<evidence type="ECO:0000256" key="2">
    <source>
        <dbReference type="ARBA" id="ARBA00022741"/>
    </source>
</evidence>
<dbReference type="PANTHER" id="PTHR24220">
    <property type="entry name" value="IMPORT ATP-BINDING PROTEIN"/>
    <property type="match status" value="1"/>
</dbReference>
<dbReference type="InterPro" id="IPR003439">
    <property type="entry name" value="ABC_transporter-like_ATP-bd"/>
</dbReference>
<dbReference type="InterPro" id="IPR027417">
    <property type="entry name" value="P-loop_NTPase"/>
</dbReference>
<gene>
    <name evidence="5" type="ORF">LOC71_02670</name>
</gene>
<evidence type="ECO:0000256" key="1">
    <source>
        <dbReference type="ARBA" id="ARBA00022448"/>
    </source>
</evidence>
<keyword evidence="1" id="KW-0813">Transport</keyword>
<dbReference type="InterPro" id="IPR017911">
    <property type="entry name" value="MacB-like_ATP-bd"/>
</dbReference>
<dbReference type="PANTHER" id="PTHR24220:SF86">
    <property type="entry name" value="ABC TRANSPORTER ABCH.1"/>
    <property type="match status" value="1"/>
</dbReference>
<dbReference type="CDD" id="cd03255">
    <property type="entry name" value="ABC_MJ0796_LolCDE_FtsE"/>
    <property type="match status" value="1"/>
</dbReference>
<feature type="domain" description="ABC transporter" evidence="4">
    <location>
        <begin position="23"/>
        <end position="239"/>
    </location>
</feature>
<dbReference type="Gene3D" id="3.40.50.300">
    <property type="entry name" value="P-loop containing nucleotide triphosphate hydrolases"/>
    <property type="match status" value="1"/>
</dbReference>
<evidence type="ECO:0000256" key="3">
    <source>
        <dbReference type="ARBA" id="ARBA00022840"/>
    </source>
</evidence>
<proteinExistence type="predicted"/>
<dbReference type="InterPro" id="IPR015854">
    <property type="entry name" value="ABC_transpr_LolD-like"/>
</dbReference>
<dbReference type="EMBL" id="JAJKFW010000006">
    <property type="protein sequence ID" value="MCC9641161.1"/>
    <property type="molecule type" value="Genomic_DNA"/>
</dbReference>
<dbReference type="InterPro" id="IPR003593">
    <property type="entry name" value="AAA+_ATPase"/>
</dbReference>
<sequence>MSVPQNLSPDESVKRNLDAGPLIELRGVSKHYADGDVDALKRVDLAIHEGEFVAIVGPSGGGKSTLLNMLSALDEPTSGEVWFAGKLLSQQGSLDQFRAHHIGFIFQSYHLLPNLTAQENVQLTMFDTHPKVSERKAEAIRWLQRVGLGDRVNHRADRLSIGQRQRVAIARACAGGPSVILADEPTGALDRARGDEVMDLLDQIRKEDGTTLVVVTHDDRVAQRADRIIYICDGMLRAV</sequence>
<dbReference type="GO" id="GO:0005524">
    <property type="term" value="F:ATP binding"/>
    <property type="evidence" value="ECO:0007669"/>
    <property type="project" value="UniProtKB-KW"/>
</dbReference>
<keyword evidence="2" id="KW-0547">Nucleotide-binding</keyword>
<dbReference type="Pfam" id="PF00005">
    <property type="entry name" value="ABC_tran"/>
    <property type="match status" value="1"/>
</dbReference>
<dbReference type="SMART" id="SM00382">
    <property type="entry name" value="AAA"/>
    <property type="match status" value="1"/>
</dbReference>
<dbReference type="Proteomes" id="UP001430306">
    <property type="component" value="Unassembled WGS sequence"/>
</dbReference>
<evidence type="ECO:0000313" key="6">
    <source>
        <dbReference type="Proteomes" id="UP001430306"/>
    </source>
</evidence>
<evidence type="ECO:0000313" key="5">
    <source>
        <dbReference type="EMBL" id="MCC9641161.1"/>
    </source>
</evidence>
<dbReference type="RefSeq" id="WP_230271137.1">
    <property type="nucleotide sequence ID" value="NZ_JAJKFW010000006.1"/>
</dbReference>
<dbReference type="SUPFAM" id="SSF52540">
    <property type="entry name" value="P-loop containing nucleoside triphosphate hydrolases"/>
    <property type="match status" value="1"/>
</dbReference>
<dbReference type="PROSITE" id="PS50893">
    <property type="entry name" value="ABC_TRANSPORTER_2"/>
    <property type="match status" value="1"/>
</dbReference>
<protein>
    <submittedName>
        <fullName evidence="5">ABC transporter ATP-binding protein</fullName>
    </submittedName>
</protein>
<name>A0ABS8NC80_9BACT</name>
<reference evidence="5" key="1">
    <citation type="submission" date="2021-11" db="EMBL/GenBank/DDBJ databases">
        <title>Genome sequence.</title>
        <authorList>
            <person name="Sun Q."/>
        </authorList>
    </citation>
    <scope>NUCLEOTIDE SEQUENCE</scope>
    <source>
        <strain evidence="5">JC740</strain>
    </source>
</reference>
<keyword evidence="6" id="KW-1185">Reference proteome</keyword>
<keyword evidence="3 5" id="KW-0067">ATP-binding</keyword>